<dbReference type="AlphaFoldDB" id="X8DZ82"/>
<organism evidence="2">
    <name type="scientific">Mycobacterium xenopi 4042</name>
    <dbReference type="NCBI Taxonomy" id="1299334"/>
    <lineage>
        <taxon>Bacteria</taxon>
        <taxon>Bacillati</taxon>
        <taxon>Actinomycetota</taxon>
        <taxon>Actinomycetes</taxon>
        <taxon>Mycobacteriales</taxon>
        <taxon>Mycobacteriaceae</taxon>
        <taxon>Mycobacterium</taxon>
    </lineage>
</organism>
<gene>
    <name evidence="2" type="ORF">I553_9422</name>
</gene>
<feature type="region of interest" description="Disordered" evidence="1">
    <location>
        <begin position="1"/>
        <end position="46"/>
    </location>
</feature>
<sequence length="46" mass="5227">MPVPANEPVHDYTPIPRTGPVVRRAGRARRSPDRPATRHRRYPPDG</sequence>
<dbReference type="EMBL" id="JAOB01000011">
    <property type="protein sequence ID" value="EUA73266.1"/>
    <property type="molecule type" value="Genomic_DNA"/>
</dbReference>
<feature type="compositionally biased region" description="Basic and acidic residues" evidence="1">
    <location>
        <begin position="30"/>
        <end position="46"/>
    </location>
</feature>
<proteinExistence type="predicted"/>
<reference evidence="2" key="1">
    <citation type="submission" date="2014-01" db="EMBL/GenBank/DDBJ databases">
        <authorList>
            <person name="Brown-Elliot B."/>
            <person name="Wallace R."/>
            <person name="Lenaerts A."/>
            <person name="Ordway D."/>
            <person name="DeGroote M.A."/>
            <person name="Parker T."/>
            <person name="Sizemore C."/>
            <person name="Tallon L.J."/>
            <person name="Sadzewicz L.K."/>
            <person name="Sengamalay N."/>
            <person name="Fraser C.M."/>
            <person name="Hine E."/>
            <person name="Shefchek K.A."/>
            <person name="Das S.P."/>
            <person name="Tettelin H."/>
        </authorList>
    </citation>
    <scope>NUCLEOTIDE SEQUENCE [LARGE SCALE GENOMIC DNA]</scope>
    <source>
        <strain evidence="2">4042</strain>
    </source>
</reference>
<protein>
    <submittedName>
        <fullName evidence="2">Uncharacterized protein</fullName>
    </submittedName>
</protein>
<evidence type="ECO:0000256" key="1">
    <source>
        <dbReference type="SAM" id="MobiDB-lite"/>
    </source>
</evidence>
<evidence type="ECO:0000313" key="2">
    <source>
        <dbReference type="EMBL" id="EUA73266.1"/>
    </source>
</evidence>
<name>X8DZ82_MYCXE</name>
<comment type="caution">
    <text evidence="2">The sequence shown here is derived from an EMBL/GenBank/DDBJ whole genome shotgun (WGS) entry which is preliminary data.</text>
</comment>
<accession>X8DZ82</accession>